<dbReference type="PANTHER" id="PTHR46681:SF1">
    <property type="entry name" value="KINETOCHORE PROTEIN NDC80 HOMOLOG"/>
    <property type="match status" value="1"/>
</dbReference>
<evidence type="ECO:0000313" key="2">
    <source>
        <dbReference type="Proteomes" id="UP000316621"/>
    </source>
</evidence>
<dbReference type="Proteomes" id="UP000316621">
    <property type="component" value="Chromosome 3"/>
</dbReference>
<dbReference type="AlphaFoldDB" id="A0A4Y7J5M9"/>
<proteinExistence type="predicted"/>
<dbReference type="PANTHER" id="PTHR46681">
    <property type="entry name" value="KINETOCHORE PROTEIN NDC80 HOMOLOG"/>
    <property type="match status" value="1"/>
</dbReference>
<protein>
    <submittedName>
        <fullName evidence="1">Uncharacterized protein</fullName>
    </submittedName>
</protein>
<sequence>ECEFMIDILRTFSRLKLENEFQYVLNPKGSTPADVLGIDYKTLKVAPNALTDDIKINSVAKLEEQISLQQQWTENAMKLQAKRILLVELQSKIDTIRALCRMVCARELLPLVDSASEYKESMGSIISEMKTVLSETAEAVETSFRGPLPANFYTSSLTSQGYQVDYNDCINNSGTFPDGPQK</sequence>
<keyword evidence="2" id="KW-1185">Reference proteome</keyword>
<organism evidence="1 2">
    <name type="scientific">Papaver somniferum</name>
    <name type="common">Opium poppy</name>
    <dbReference type="NCBI Taxonomy" id="3469"/>
    <lineage>
        <taxon>Eukaryota</taxon>
        <taxon>Viridiplantae</taxon>
        <taxon>Streptophyta</taxon>
        <taxon>Embryophyta</taxon>
        <taxon>Tracheophyta</taxon>
        <taxon>Spermatophyta</taxon>
        <taxon>Magnoliopsida</taxon>
        <taxon>Ranunculales</taxon>
        <taxon>Papaveraceae</taxon>
        <taxon>Papaveroideae</taxon>
        <taxon>Papaver</taxon>
    </lineage>
</organism>
<dbReference type="InterPro" id="IPR055307">
    <property type="entry name" value="NDC80_plants"/>
</dbReference>
<dbReference type="Gramene" id="RZC55360">
    <property type="protein sequence ID" value="RZC55360"/>
    <property type="gene ID" value="C5167_014221"/>
</dbReference>
<gene>
    <name evidence="1" type="ORF">C5167_014221</name>
</gene>
<name>A0A4Y7J5M9_PAPSO</name>
<dbReference type="STRING" id="3469.A0A4Y7J5M9"/>
<evidence type="ECO:0000313" key="1">
    <source>
        <dbReference type="EMBL" id="RZC55360.1"/>
    </source>
</evidence>
<accession>A0A4Y7J5M9</accession>
<dbReference type="EMBL" id="CM010717">
    <property type="protein sequence ID" value="RZC55360.1"/>
    <property type="molecule type" value="Genomic_DNA"/>
</dbReference>
<reference evidence="1 2" key="1">
    <citation type="journal article" date="2018" name="Science">
        <title>The opium poppy genome and morphinan production.</title>
        <authorList>
            <person name="Guo L."/>
            <person name="Winzer T."/>
            <person name="Yang X."/>
            <person name="Li Y."/>
            <person name="Ning Z."/>
            <person name="He Z."/>
            <person name="Teodor R."/>
            <person name="Lu Y."/>
            <person name="Bowser T.A."/>
            <person name="Graham I.A."/>
            <person name="Ye K."/>
        </authorList>
    </citation>
    <scope>NUCLEOTIDE SEQUENCE [LARGE SCALE GENOMIC DNA]</scope>
    <source>
        <strain evidence="2">cv. HN1</strain>
        <tissue evidence="1">Leaves</tissue>
    </source>
</reference>
<feature type="non-terminal residue" evidence="1">
    <location>
        <position position="1"/>
    </location>
</feature>